<keyword evidence="1" id="KW-0472">Membrane</keyword>
<feature type="transmembrane region" description="Helical" evidence="1">
    <location>
        <begin position="164"/>
        <end position="184"/>
    </location>
</feature>
<feature type="transmembrane region" description="Helical" evidence="1">
    <location>
        <begin position="469"/>
        <end position="497"/>
    </location>
</feature>
<evidence type="ECO:0000313" key="3">
    <source>
        <dbReference type="Proteomes" id="UP000886841"/>
    </source>
</evidence>
<name>A0A9D1EJA1_9FIRM</name>
<comment type="caution">
    <text evidence="2">The sequence shown here is derived from an EMBL/GenBank/DDBJ whole genome shotgun (WGS) entry which is preliminary data.</text>
</comment>
<reference evidence="2" key="2">
    <citation type="journal article" date="2021" name="PeerJ">
        <title>Extensive microbial diversity within the chicken gut microbiome revealed by metagenomics and culture.</title>
        <authorList>
            <person name="Gilroy R."/>
            <person name="Ravi A."/>
            <person name="Getino M."/>
            <person name="Pursley I."/>
            <person name="Horton D.L."/>
            <person name="Alikhan N.F."/>
            <person name="Baker D."/>
            <person name="Gharbi K."/>
            <person name="Hall N."/>
            <person name="Watson M."/>
            <person name="Adriaenssens E.M."/>
            <person name="Foster-Nyarko E."/>
            <person name="Jarju S."/>
            <person name="Secka A."/>
            <person name="Antonio M."/>
            <person name="Oren A."/>
            <person name="Chaudhuri R.R."/>
            <person name="La Ragione R."/>
            <person name="Hildebrand F."/>
            <person name="Pallen M.J."/>
        </authorList>
    </citation>
    <scope>NUCLEOTIDE SEQUENCE</scope>
    <source>
        <strain evidence="2">ChiSxjej1B13-7041</strain>
    </source>
</reference>
<dbReference type="AlphaFoldDB" id="A0A9D1EJA1"/>
<feature type="transmembrane region" description="Helical" evidence="1">
    <location>
        <begin position="269"/>
        <end position="287"/>
    </location>
</feature>
<evidence type="ECO:0000313" key="2">
    <source>
        <dbReference type="EMBL" id="HIR92594.1"/>
    </source>
</evidence>
<feature type="transmembrane region" description="Helical" evidence="1">
    <location>
        <begin position="74"/>
        <end position="104"/>
    </location>
</feature>
<evidence type="ECO:0000256" key="1">
    <source>
        <dbReference type="SAM" id="Phobius"/>
    </source>
</evidence>
<dbReference type="Pfam" id="PF03806">
    <property type="entry name" value="ABG_transport"/>
    <property type="match status" value="1"/>
</dbReference>
<dbReference type="PANTHER" id="PTHR30282:SF0">
    <property type="entry name" value="P-AMINOBENZOYL-GLUTAMATE TRANSPORT PROTEIN"/>
    <property type="match status" value="1"/>
</dbReference>
<accession>A0A9D1EJA1</accession>
<protein>
    <submittedName>
        <fullName evidence="2">AbgT family transporter</fullName>
    </submittedName>
</protein>
<feature type="transmembrane region" description="Helical" evidence="1">
    <location>
        <begin position="307"/>
        <end position="325"/>
    </location>
</feature>
<keyword evidence="1" id="KW-1133">Transmembrane helix</keyword>
<dbReference type="GO" id="GO:1902604">
    <property type="term" value="P:p-aminobenzoyl-glutamate transmembrane transport"/>
    <property type="evidence" value="ECO:0007669"/>
    <property type="project" value="InterPro"/>
</dbReference>
<dbReference type="InterPro" id="IPR004697">
    <property type="entry name" value="AbgT"/>
</dbReference>
<dbReference type="PANTHER" id="PTHR30282">
    <property type="entry name" value="P-AMINOBENZOYL GLUTAMATE TRANSPORTER"/>
    <property type="match status" value="1"/>
</dbReference>
<feature type="transmembrane region" description="Helical" evidence="1">
    <location>
        <begin position="124"/>
        <end position="152"/>
    </location>
</feature>
<dbReference type="Proteomes" id="UP000886841">
    <property type="component" value="Unassembled WGS sequence"/>
</dbReference>
<feature type="transmembrane region" description="Helical" evidence="1">
    <location>
        <begin position="346"/>
        <end position="365"/>
    </location>
</feature>
<organism evidence="2 3">
    <name type="scientific">Candidatus Egerieimonas intestinavium</name>
    <dbReference type="NCBI Taxonomy" id="2840777"/>
    <lineage>
        <taxon>Bacteria</taxon>
        <taxon>Bacillati</taxon>
        <taxon>Bacillota</taxon>
        <taxon>Clostridia</taxon>
        <taxon>Lachnospirales</taxon>
        <taxon>Lachnospiraceae</taxon>
        <taxon>Lachnospiraceae incertae sedis</taxon>
        <taxon>Candidatus Egerieimonas</taxon>
    </lineage>
</organism>
<dbReference type="GO" id="GO:0015558">
    <property type="term" value="F:secondary active p-aminobenzoyl-glutamate transmembrane transporter activity"/>
    <property type="evidence" value="ECO:0007669"/>
    <property type="project" value="InterPro"/>
</dbReference>
<keyword evidence="1" id="KW-0812">Transmembrane</keyword>
<reference evidence="2" key="1">
    <citation type="submission" date="2020-10" db="EMBL/GenBank/DDBJ databases">
        <authorList>
            <person name="Gilroy R."/>
        </authorList>
    </citation>
    <scope>NUCLEOTIDE SEQUENCE</scope>
    <source>
        <strain evidence="2">ChiSxjej1B13-7041</strain>
    </source>
</reference>
<gene>
    <name evidence="2" type="ORF">IAB98_04145</name>
</gene>
<proteinExistence type="predicted"/>
<dbReference type="EMBL" id="DVHU01000036">
    <property type="protein sequence ID" value="HIR92594.1"/>
    <property type="molecule type" value="Genomic_DNA"/>
</dbReference>
<sequence length="511" mass="54907">MKAKEQELQGKTHKNRVWNAIEKFGNRLPHPAYIFVILTVVVLVVSKLCAHIEFPHPNTGEMQHINDLLSKEGFLWLLDSMVNNFITFSPLGVTLVSMLGIGIAEETGLIRTAIKTSIAGAPRALVTAVVLFVGIMGNMAGSATFVIIPPLGAMIFKAMGRHPIAGLAAGFAGVAAGLSANLIVTQTDILLAGISESAAQIYDPSYTVNPTVNWYFMAASTVLLTIVGTFVIDKFVEPRLGAYRPEDDNSGEDASLTEITADEKAGLKWAGIALLIYLALLALTIVPKNGILRGENGSVINSPFMNGMVPILTLFFLVAGLAYGIRTKAIKKSSDLVDMWGKSMSGLSGFVVLCFFAGQFVKVFSESNIGLYLSVQGSEFLSKSNLTGPPLIICFILITMVINLMIGSASAKWALMAPIFVPMFMKLNLSPAFTQAAFRIADSTTNAISPLEPFMPFIIMTAIKYDKKAGLGTVIATMLPLVIAFVVSWTILLLIWYGLLLPLGPGATIFM</sequence>
<feature type="transmembrane region" description="Helical" evidence="1">
    <location>
        <begin position="385"/>
        <end position="406"/>
    </location>
</feature>
<feature type="transmembrane region" description="Helical" evidence="1">
    <location>
        <begin position="32"/>
        <end position="54"/>
    </location>
</feature>